<accession>A0A1I2HEB5</accession>
<evidence type="ECO:0000313" key="4">
    <source>
        <dbReference type="Proteomes" id="UP000199771"/>
    </source>
</evidence>
<keyword evidence="1" id="KW-0812">Transmembrane</keyword>
<feature type="transmembrane region" description="Helical" evidence="1">
    <location>
        <begin position="781"/>
        <end position="801"/>
    </location>
</feature>
<keyword evidence="2" id="KW-0732">Signal</keyword>
<evidence type="ECO:0000256" key="1">
    <source>
        <dbReference type="SAM" id="Phobius"/>
    </source>
</evidence>
<organism evidence="3 4">
    <name type="scientific">Fontimonas thermophila</name>
    <dbReference type="NCBI Taxonomy" id="1076937"/>
    <lineage>
        <taxon>Bacteria</taxon>
        <taxon>Pseudomonadati</taxon>
        <taxon>Pseudomonadota</taxon>
        <taxon>Gammaproteobacteria</taxon>
        <taxon>Nevskiales</taxon>
        <taxon>Nevskiaceae</taxon>
        <taxon>Fontimonas</taxon>
    </lineage>
</organism>
<sequence>MIGAVHALLRRMGPALMLAVLLSGAPWSAVRAEDAACTGSLAIRLYAAGAHLGPFAAGEGCVAGIPDALGLIYWTYSPIRGQVGNGGLTVTLAEGARLIGVFWPSPILYDHNGGAFGYETQPQAPDRGRGAASGVRYGIRDGERFVWLDDARFVQRTRYAGARSLRLLQEVSIPELDAAVTIESFVDPRHDVLVQHLRITDTSGRARNLALVHYENLTPTDLALPLTTSTISDTVIDAPLEQVTVTANGIEHGALGVPVAFIWDAQPQPAQRMAGLDTSALSDGVAVTVNGLPLATGTLPANAPDAYTAATGNRWLPVTQVIGPANAAQQWPLALPAGGSAEVTVYAAAGSTAAAARDALRAVRGTALAELRATVDAHWWTFTERAARRPALAAEAPADAERLERLFWRGLLVLGMNLDRGTGLLSAGAFRQPPYGASWPRDTAVTAYILGELGYRQEAQRALLGTAALQRPDGGFGGASYNNGAPWPFNEGLPLTYFGGQVDGAGWFVWSAQQHYARTQDRAFLQAIWPSVRKAADFLAAWRDPGNGGHLASNEEDRFLPGQTIAGDVAVIMGLRAAGALATVLGETPAPGWAQRADDIEASLAPNYWRPDPGYFAWLTTPLLGGEYPLTADPSYDPIMWDHSNLIWPGRLFAPPHADAHKTAQHMDYFWSLMWEGEPGGRLLTEPYNTGLGWFATSLSGLEDQGLLADGRARARIILRWLAQHAAPETALIGEVTTLDRLYPQSYGAPHSWAHAFAIQGMLAAWPQTADAPRPGDGSPASGGALMPLTLGVLALLAGIARRRRLCRSV</sequence>
<evidence type="ECO:0000256" key="2">
    <source>
        <dbReference type="SAM" id="SignalP"/>
    </source>
</evidence>
<dbReference type="OrthoDB" id="9758578at2"/>
<dbReference type="RefSeq" id="WP_091530606.1">
    <property type="nucleotide sequence ID" value="NZ_FOOC01000001.1"/>
</dbReference>
<feature type="chain" id="PRO_5011784560" evidence="2">
    <location>
        <begin position="32"/>
        <end position="810"/>
    </location>
</feature>
<dbReference type="Proteomes" id="UP000199771">
    <property type="component" value="Unassembled WGS sequence"/>
</dbReference>
<dbReference type="InterPro" id="IPR012341">
    <property type="entry name" value="6hp_glycosidase-like_sf"/>
</dbReference>
<protein>
    <submittedName>
        <fullName evidence="3">Glucoamylase (Glucan-1,4-alpha-glucosidase), GH15 family</fullName>
    </submittedName>
</protein>
<dbReference type="SUPFAM" id="SSF48208">
    <property type="entry name" value="Six-hairpin glycosidases"/>
    <property type="match status" value="1"/>
</dbReference>
<keyword evidence="1" id="KW-0472">Membrane</keyword>
<dbReference type="AlphaFoldDB" id="A0A1I2HEB5"/>
<feature type="signal peptide" evidence="2">
    <location>
        <begin position="1"/>
        <end position="31"/>
    </location>
</feature>
<dbReference type="EMBL" id="FOOC01000001">
    <property type="protein sequence ID" value="SFF27267.1"/>
    <property type="molecule type" value="Genomic_DNA"/>
</dbReference>
<evidence type="ECO:0000313" key="3">
    <source>
        <dbReference type="EMBL" id="SFF27267.1"/>
    </source>
</evidence>
<gene>
    <name evidence="3" type="ORF">SAMN04488120_101316</name>
</gene>
<dbReference type="GO" id="GO:0005975">
    <property type="term" value="P:carbohydrate metabolic process"/>
    <property type="evidence" value="ECO:0007669"/>
    <property type="project" value="InterPro"/>
</dbReference>
<dbReference type="InterPro" id="IPR008928">
    <property type="entry name" value="6-hairpin_glycosidase_sf"/>
</dbReference>
<dbReference type="STRING" id="1076937.SAMN04488120_101316"/>
<keyword evidence="1" id="KW-1133">Transmembrane helix</keyword>
<reference evidence="3 4" key="1">
    <citation type="submission" date="2016-10" db="EMBL/GenBank/DDBJ databases">
        <authorList>
            <person name="de Groot N.N."/>
        </authorList>
    </citation>
    <scope>NUCLEOTIDE SEQUENCE [LARGE SCALE GENOMIC DNA]</scope>
    <source>
        <strain evidence="3 4">DSM 23609</strain>
    </source>
</reference>
<name>A0A1I2HEB5_9GAMM</name>
<keyword evidence="4" id="KW-1185">Reference proteome</keyword>
<dbReference type="Gene3D" id="1.50.10.10">
    <property type="match status" value="1"/>
</dbReference>
<proteinExistence type="predicted"/>